<proteinExistence type="predicted"/>
<feature type="region of interest" description="Disordered" evidence="2">
    <location>
        <begin position="292"/>
        <end position="316"/>
    </location>
</feature>
<protein>
    <submittedName>
        <fullName evidence="3">Uncharacterized protein</fullName>
    </submittedName>
</protein>
<evidence type="ECO:0000256" key="2">
    <source>
        <dbReference type="SAM" id="MobiDB-lite"/>
    </source>
</evidence>
<sequence>MKKHGFEVSDYNLPNSIRKRIDDLVELNINPSTISAITTEFSSSSDEIRENIGRYIARLLEIQDIVISEAENKSNEFNNAINLKHVLSFKNRKTNLLRIQQIFSKNDKEKDEVDSVRTKNREMNNSLNALYNFKEAMIINNGKEISKLEQIAAKKRRIEIAILEEQQKIKIAQKQYQKAKIEDDEITQELKINAVKFANKRLKEISEAISTYKTVELIPDEIINNNFSTHKREFLNKNDKTNFEKLQEDIKMLNSKKENSNVSKTLEIDLETFFDVPGFEEYEQKLENKRKKPVKRKVNTNNKKVEQKKEIKQETKTKNDDAEKIIKKIKKKARAKDRQIDKIKKEKEEIKKELIQLKQEKKIIELRELEIKKRKLNENFEDTVKKERRKIETTYQILEKKWKAESINKVLNSKQKAYNAVNSIKEKSKIIEEQKKTKSEIPKDFNQSKKITCSIKEDQPKKDIKQVVKNNVEKAKSTEKPKFKNDVISQEKKEIKQVVKNNVEKAKSTEKPKFKSNIISQEKREIKENENKSKDLKPKSEKISFANKNNISVELKNQNQFEEDEKIIVHLERKRILNIISKEELVELETRKRKNNHISSKIDLRKFRLVKRHGA</sequence>
<feature type="compositionally biased region" description="Basic and acidic residues" evidence="2">
    <location>
        <begin position="303"/>
        <end position="316"/>
    </location>
</feature>
<dbReference type="HOGENOM" id="CLU_444042_0_0_14"/>
<name>S5MJE6_9MOLU</name>
<dbReference type="RefSeq" id="WP_020836333.1">
    <property type="nucleotide sequence ID" value="NC_021833.1"/>
</dbReference>
<dbReference type="AlphaFoldDB" id="S5MJE6"/>
<evidence type="ECO:0000256" key="1">
    <source>
        <dbReference type="SAM" id="Coils"/>
    </source>
</evidence>
<feature type="coiled-coil region" evidence="1">
    <location>
        <begin position="155"/>
        <end position="189"/>
    </location>
</feature>
<evidence type="ECO:0000313" key="3">
    <source>
        <dbReference type="EMBL" id="AGR42100.1"/>
    </source>
</evidence>
<gene>
    <name evidence="3" type="ORF">SDIMI_v3c03960</name>
</gene>
<organism evidence="3 4">
    <name type="scientific">Spiroplasma diminutum CUAS-1</name>
    <dbReference type="NCBI Taxonomy" id="1276221"/>
    <lineage>
        <taxon>Bacteria</taxon>
        <taxon>Bacillati</taxon>
        <taxon>Mycoplasmatota</taxon>
        <taxon>Mollicutes</taxon>
        <taxon>Entomoplasmatales</taxon>
        <taxon>Spiroplasmataceae</taxon>
        <taxon>Spiroplasma</taxon>
    </lineage>
</organism>
<dbReference type="PATRIC" id="fig|1276221.3.peg.393"/>
<keyword evidence="1" id="KW-0175">Coiled coil</keyword>
<feature type="coiled-coil region" evidence="1">
    <location>
        <begin position="236"/>
        <end position="263"/>
    </location>
</feature>
<dbReference type="STRING" id="1276221.SDIMI_v3c03960"/>
<keyword evidence="4" id="KW-1185">Reference proteome</keyword>
<feature type="region of interest" description="Disordered" evidence="2">
    <location>
        <begin position="506"/>
        <end position="542"/>
    </location>
</feature>
<dbReference type="KEGG" id="sdi:SDIMI_v3c03960"/>
<feature type="compositionally biased region" description="Basic and acidic residues" evidence="2">
    <location>
        <begin position="521"/>
        <end position="542"/>
    </location>
</feature>
<evidence type="ECO:0000313" key="4">
    <source>
        <dbReference type="Proteomes" id="UP000014983"/>
    </source>
</evidence>
<accession>S5MJE6</accession>
<dbReference type="InParanoid" id="S5MJE6"/>
<reference evidence="3 4" key="1">
    <citation type="journal article" date="2013" name="Genome Biol. Evol.">
        <title>Comparison of metabolic capacities and inference of gene content evolution in mosquito-associated Spiroplasma diminutum and S. taiwanense.</title>
        <authorList>
            <person name="Lo W.S."/>
            <person name="Ku C."/>
            <person name="Chen L.L."/>
            <person name="Chang T.H."/>
            <person name="Kuo C.H."/>
        </authorList>
    </citation>
    <scope>NUCLEOTIDE SEQUENCE [LARGE SCALE GENOMIC DNA]</scope>
    <source>
        <strain evidence="3">CUAS-1</strain>
    </source>
</reference>
<dbReference type="OrthoDB" id="388696at2"/>
<dbReference type="EMBL" id="CP005076">
    <property type="protein sequence ID" value="AGR42100.1"/>
    <property type="molecule type" value="Genomic_DNA"/>
</dbReference>
<dbReference type="Proteomes" id="UP000014983">
    <property type="component" value="Chromosome"/>
</dbReference>